<feature type="transmembrane region" description="Helical" evidence="12">
    <location>
        <begin position="996"/>
        <end position="1018"/>
    </location>
</feature>
<evidence type="ECO:0000256" key="5">
    <source>
        <dbReference type="ARBA" id="ARBA00022679"/>
    </source>
</evidence>
<comment type="subcellular location">
    <subcellularLocation>
        <location evidence="1">Cell membrane</location>
        <topology evidence="1">Multi-pass membrane protein</topology>
    </subcellularLocation>
</comment>
<feature type="transmembrane region" description="Helical" evidence="12">
    <location>
        <begin position="1024"/>
        <end position="1044"/>
    </location>
</feature>
<reference evidence="14 15" key="1">
    <citation type="journal article" date="2019" name="Sci. Rep.">
        <title>Comparative genomics of chytrid fungi reveal insights into the obligate biotrophic and pathogenic lifestyle of Synchytrium endobioticum.</title>
        <authorList>
            <person name="van de Vossenberg B.T.L.H."/>
            <person name="Warris S."/>
            <person name="Nguyen H.D.T."/>
            <person name="van Gent-Pelzer M.P.E."/>
            <person name="Joly D.L."/>
            <person name="van de Geest H.C."/>
            <person name="Bonants P.J.M."/>
            <person name="Smith D.S."/>
            <person name="Levesque C.A."/>
            <person name="van der Lee T.A.J."/>
        </authorList>
    </citation>
    <scope>NUCLEOTIDE SEQUENCE [LARGE SCALE GENOMIC DNA]</scope>
    <source>
        <strain evidence="14 15">CBS 675.73</strain>
    </source>
</reference>
<feature type="compositionally biased region" description="Basic and acidic residues" evidence="11">
    <location>
        <begin position="322"/>
        <end position="335"/>
    </location>
</feature>
<dbReference type="CDD" id="cd04190">
    <property type="entry name" value="Chitin_synth_C"/>
    <property type="match status" value="1"/>
</dbReference>
<dbReference type="Proteomes" id="UP000320333">
    <property type="component" value="Unassembled WGS sequence"/>
</dbReference>
<keyword evidence="4" id="KW-0328">Glycosyltransferase</keyword>
<dbReference type="PANTHER" id="PTHR22914:SF9">
    <property type="entry name" value="CHITIN SYNTHASE 1"/>
    <property type="match status" value="1"/>
</dbReference>
<feature type="compositionally biased region" description="Low complexity" evidence="11">
    <location>
        <begin position="8"/>
        <end position="17"/>
    </location>
</feature>
<evidence type="ECO:0000256" key="11">
    <source>
        <dbReference type="SAM" id="MobiDB-lite"/>
    </source>
</evidence>
<sequence>MPRDTEDSSSSSGSSESYFQPDTYLHNQSSSDSLIENVKPTPHHQKRAQESHKPTIEPLPLKTAESDRASDSQQRRKPELPAMRPNHPPPNFIKLPASSLNARHNSGRDLDANARERPSRSQSEQPQKHNRSVSSQSSKRADKDTSWLSKEVQKDAALEIDFNDDEPPKPNEKKREHRREKSSSRDRSRANEQQFAQNAEKRVDVAELSADTQKGFKSFKDTTPLTVLQKSSFFVQEVEDDSLDIPEPPTRKAPPAPTPQQGMSNPGNGPHKNRRERENSPAASVASLDRRNANERAGRGDQTDDPTGEKLEQVKKPRSRTHTSEQKKQRNERNDASSISDATSGGSPLKEIRNESEDDDRSVNGHPQLPRKNPSILRRGSKVDTTSKAPKSRQKKVTLDEAAVESANLDSDRKSKTGGYGAAARLDENAPLYDHSISIDINKSQSRKQSTTSIKHVAIDGGKFVHEVPVSRFVMEGGKYDGTEPNGEEFTRLRYTAITCEPDDFVKEEYLLRQTMFDRKIKIAVVITMYNEDDILFCRSFRAIMKNIADLCSGRALWTPDSWKEVLVVIVSDGRAKVNPKVLDVLSILGVYMPGLVRDTVEDVPVKAHMFEFTTQSSVDPSLERRGMYDSKDGITLVPCQTIFLLKEKNAKKINSHRWFFNAICESLQPNVCVLLDVGTKPTKESLFHLYNAFHFNENVGGACGEVAAELGKHMENLWNPLVAVQNFEYKMSNILDKPLESVFGYISVLPGAFSAYRFEALKGAPLACYFKGETPHGENVAEANMYLAEDRILCFELVMKQDKSWLLKYVKSARADTDVPTELDDLISQRRRWLNGSFFAAVYATSNWMRIFQSKHSTLRKWILLIEFGYNFINLVFQWFNIGNFYLSFYFLFGTANSAAASAGIDPFYPNGAIVFGFVNEIYLCLLISIFVLSLGNRPQGSKALYLIVSATFSLLMLLMLFMALWSVRLSIMNFQQSNAGFIEYANSTPSFRDIIISMATVYGAYFVSSLLHADVYHCITCILQYMFLLPTYVNVFMVYAFCNIHDVTWGTKGDNKPEPAGGVKTQTTADGKTIAMVEVPDDVDTLWQEVKIELDRQAFLIAKKRNVTPPSAPDQQTQHDDFFKQFRTRVVLGWVLSNAVLVFIFTNESILSLIFPTISLSSSVNPYLTFLFWSVTFIAIFRFLFSAIYICGWIDENMRDSGKRRPFAEFRRRFAKVTPSADVKT</sequence>
<dbReference type="PANTHER" id="PTHR22914">
    <property type="entry name" value="CHITIN SYNTHASE"/>
    <property type="match status" value="1"/>
</dbReference>
<gene>
    <name evidence="14" type="ORF">CcCBS67573_g02933</name>
</gene>
<evidence type="ECO:0000256" key="10">
    <source>
        <dbReference type="ARBA" id="ARBA00024009"/>
    </source>
</evidence>
<feature type="compositionally biased region" description="Pro residues" evidence="11">
    <location>
        <begin position="246"/>
        <end position="258"/>
    </location>
</feature>
<evidence type="ECO:0000256" key="1">
    <source>
        <dbReference type="ARBA" id="ARBA00004651"/>
    </source>
</evidence>
<evidence type="ECO:0000313" key="15">
    <source>
        <dbReference type="Proteomes" id="UP000320333"/>
    </source>
</evidence>
<keyword evidence="15" id="KW-1185">Reference proteome</keyword>
<dbReference type="EMBL" id="QEAP01000067">
    <property type="protein sequence ID" value="TPX75821.1"/>
    <property type="molecule type" value="Genomic_DNA"/>
</dbReference>
<proteinExistence type="predicted"/>
<evidence type="ECO:0000256" key="7">
    <source>
        <dbReference type="ARBA" id="ARBA00022989"/>
    </source>
</evidence>
<dbReference type="SUPFAM" id="SSF53448">
    <property type="entry name" value="Nucleotide-diphospho-sugar transferases"/>
    <property type="match status" value="1"/>
</dbReference>
<feature type="region of interest" description="Disordered" evidence="11">
    <location>
        <begin position="237"/>
        <end position="418"/>
    </location>
</feature>
<feature type="compositionally biased region" description="Basic and acidic residues" evidence="11">
    <location>
        <begin position="166"/>
        <end position="190"/>
    </location>
</feature>
<feature type="compositionally biased region" description="Basic and acidic residues" evidence="11">
    <location>
        <begin position="64"/>
        <end position="79"/>
    </location>
</feature>
<keyword evidence="9" id="KW-0961">Cell wall biogenesis/degradation</keyword>
<feature type="compositionally biased region" description="Basic and acidic residues" evidence="11">
    <location>
        <begin position="106"/>
        <end position="119"/>
    </location>
</feature>
<keyword evidence="3" id="KW-1003">Cell membrane</keyword>
<evidence type="ECO:0000259" key="13">
    <source>
        <dbReference type="Pfam" id="PF08407"/>
    </source>
</evidence>
<keyword evidence="5" id="KW-0808">Transferase</keyword>
<feature type="region of interest" description="Disordered" evidence="11">
    <location>
        <begin position="1"/>
        <end position="206"/>
    </location>
</feature>
<dbReference type="AlphaFoldDB" id="A0A507FHC7"/>
<evidence type="ECO:0000256" key="9">
    <source>
        <dbReference type="ARBA" id="ARBA00023316"/>
    </source>
</evidence>
<feature type="transmembrane region" description="Helical" evidence="12">
    <location>
        <begin position="946"/>
        <end position="969"/>
    </location>
</feature>
<keyword evidence="8 12" id="KW-0472">Membrane</keyword>
<dbReference type="GO" id="GO:0071555">
    <property type="term" value="P:cell wall organization"/>
    <property type="evidence" value="ECO:0007669"/>
    <property type="project" value="UniProtKB-KW"/>
</dbReference>
<evidence type="ECO:0000256" key="8">
    <source>
        <dbReference type="ARBA" id="ARBA00023136"/>
    </source>
</evidence>
<feature type="compositionally biased region" description="Basic and acidic residues" evidence="11">
    <location>
        <begin position="139"/>
        <end position="157"/>
    </location>
</feature>
<protein>
    <recommendedName>
        <fullName evidence="2">chitin synthase</fullName>
        <ecNumber evidence="2">2.4.1.16</ecNumber>
    </recommendedName>
</protein>
<dbReference type="InterPro" id="IPR004835">
    <property type="entry name" value="Chitin_synth"/>
</dbReference>
<dbReference type="Pfam" id="PF01644">
    <property type="entry name" value="Chitin_synth_1"/>
    <property type="match status" value="1"/>
</dbReference>
<evidence type="ECO:0000313" key="14">
    <source>
        <dbReference type="EMBL" id="TPX75821.1"/>
    </source>
</evidence>
<feature type="domain" description="Chitin synthase N-terminal" evidence="13">
    <location>
        <begin position="453"/>
        <end position="521"/>
    </location>
</feature>
<feature type="transmembrane region" description="Helical" evidence="12">
    <location>
        <begin position="1133"/>
        <end position="1160"/>
    </location>
</feature>
<organism evidence="14 15">
    <name type="scientific">Chytriomyces confervae</name>
    <dbReference type="NCBI Taxonomy" id="246404"/>
    <lineage>
        <taxon>Eukaryota</taxon>
        <taxon>Fungi</taxon>
        <taxon>Fungi incertae sedis</taxon>
        <taxon>Chytridiomycota</taxon>
        <taxon>Chytridiomycota incertae sedis</taxon>
        <taxon>Chytridiomycetes</taxon>
        <taxon>Chytridiales</taxon>
        <taxon>Chytriomycetaceae</taxon>
        <taxon>Chytriomyces</taxon>
    </lineage>
</organism>
<evidence type="ECO:0000256" key="12">
    <source>
        <dbReference type="SAM" id="Phobius"/>
    </source>
</evidence>
<dbReference type="EC" id="2.4.1.16" evidence="2"/>
<feature type="compositionally biased region" description="Polar residues" evidence="11">
    <location>
        <begin position="25"/>
        <end position="34"/>
    </location>
</feature>
<dbReference type="GO" id="GO:0006031">
    <property type="term" value="P:chitin biosynthetic process"/>
    <property type="evidence" value="ECO:0007669"/>
    <property type="project" value="TreeGrafter"/>
</dbReference>
<dbReference type="InterPro" id="IPR029044">
    <property type="entry name" value="Nucleotide-diphossugar_trans"/>
</dbReference>
<name>A0A507FHC7_9FUNG</name>
<comment type="function">
    <text evidence="10">Polymerizes chitin, a structural polymer of the cell wall and septum, by transferring the sugar moiety of UDP-GlcNAc to the non-reducing end of the growing chitin polymer.</text>
</comment>
<feature type="compositionally biased region" description="Basic and acidic residues" evidence="11">
    <location>
        <begin position="288"/>
        <end position="315"/>
    </location>
</feature>
<dbReference type="OrthoDB" id="2142080at2759"/>
<dbReference type="GO" id="GO:0005886">
    <property type="term" value="C:plasma membrane"/>
    <property type="evidence" value="ECO:0007669"/>
    <property type="project" value="UniProtKB-SubCell"/>
</dbReference>
<keyword evidence="6 12" id="KW-0812">Transmembrane</keyword>
<dbReference type="STRING" id="246404.A0A507FHC7"/>
<dbReference type="GO" id="GO:0004100">
    <property type="term" value="F:chitin synthase activity"/>
    <property type="evidence" value="ECO:0007669"/>
    <property type="project" value="UniProtKB-EC"/>
</dbReference>
<evidence type="ECO:0000256" key="6">
    <source>
        <dbReference type="ARBA" id="ARBA00022692"/>
    </source>
</evidence>
<feature type="compositionally biased region" description="Polar residues" evidence="11">
    <location>
        <begin position="336"/>
        <end position="346"/>
    </location>
</feature>
<dbReference type="Pfam" id="PF08407">
    <property type="entry name" value="Chitin_synth_1N"/>
    <property type="match status" value="1"/>
</dbReference>
<evidence type="ECO:0000256" key="2">
    <source>
        <dbReference type="ARBA" id="ARBA00012543"/>
    </source>
</evidence>
<comment type="caution">
    <text evidence="14">The sequence shown here is derived from an EMBL/GenBank/DDBJ whole genome shotgun (WGS) entry which is preliminary data.</text>
</comment>
<dbReference type="GO" id="GO:0030428">
    <property type="term" value="C:cell septum"/>
    <property type="evidence" value="ECO:0007669"/>
    <property type="project" value="TreeGrafter"/>
</dbReference>
<dbReference type="InterPro" id="IPR013616">
    <property type="entry name" value="Chitin_synth_N"/>
</dbReference>
<feature type="transmembrane region" description="Helical" evidence="12">
    <location>
        <begin position="913"/>
        <end position="934"/>
    </location>
</feature>
<keyword evidence="7 12" id="KW-1133">Transmembrane helix</keyword>
<evidence type="ECO:0000256" key="3">
    <source>
        <dbReference type="ARBA" id="ARBA00022475"/>
    </source>
</evidence>
<evidence type="ECO:0000256" key="4">
    <source>
        <dbReference type="ARBA" id="ARBA00022676"/>
    </source>
</evidence>
<feature type="transmembrane region" description="Helical" evidence="12">
    <location>
        <begin position="1172"/>
        <end position="1196"/>
    </location>
</feature>
<accession>A0A507FHC7</accession>